<feature type="region of interest" description="Disordered" evidence="2">
    <location>
        <begin position="329"/>
        <end position="357"/>
    </location>
</feature>
<feature type="compositionally biased region" description="Basic and acidic residues" evidence="2">
    <location>
        <begin position="619"/>
        <end position="629"/>
    </location>
</feature>
<protein>
    <submittedName>
        <fullName evidence="5">Integrase catalytic domain-containing protein</fullName>
    </submittedName>
</protein>
<accession>A0A0R3T4E9</accession>
<evidence type="ECO:0000313" key="3">
    <source>
        <dbReference type="EMBL" id="VDN97793.1"/>
    </source>
</evidence>
<dbReference type="OrthoDB" id="6252596at2759"/>
<sequence>MDAEAIFDDRPRADNLPHLLSGINMEYIGETHQALEQELDYQTYLEDELKNYVARGLYSQHDAVNLQTLININREHLESLSPITSLEHMFSEISQKVSDRAVDLANARDSQAFWDRNLSKNMRACWKTVQRFAYVSRVHISNASEYQMFYYNCDHFIKSLQKKAEINYNRYRDIDTDYPSVSTSRLNTFMTEGLAKFQSLASEVMRLMDKAQRVNPVYLRVRGLNRPVSGIMLCDYTTKNFSLRAGQHVFVLNNAYVTPLTSNSDATEGSETSECSTCSYCCGLHHSHHPGCENYEVQMSTTVTETTPTEEGTDSADLAQGAPVVMRRRQLSDVSSVTEETNGPSEESTVNSTPGCSHTFCSQREPVIWKVRTSDGSLTVDVPAVTVMINERDEEAIAHAHEIYEFFTNMWREAIDIWLTKGVKALTNYFSTLIEAKYIRLESERIFQQFLDEVQRAFPIQDPESASANKILNEMIETLREKIRRQETREETTEEIYVRITEVATYRKTVQKVRDHVNHIRRFMKDVEENTHRGYIDTATLKSMGDLKYVYEETVEEHRKLERMLRQVNAFRTGRRSPRVPVHTIQSFYGKYYSSAEEYSSESEESQYDVERSKDLSTRILYGREETHRTTALTDRPRYVRRPRGGVAGGELPTDSSDESDTGKPRRSSGFLYKPTHGRRDEHVSEIIEETNDTVISSMTLDRKINFAKQIRRPDEIDISPDERYRSRRQYHVPPGPQKGDVSMVYLQITTAKSTQDPMSPTDDNRQSRGIQIDIETIPVDGKDVLQVEPRVASWQKNAAGGMTLRHDVSLDPIQLERERRPGPERTMEAIVVGTARTDDYHDRGVQVTSRDEYKGIMKPPMYEYVQRSTQTAAYVEPIEVIQIDKTEMVHAAPPIPENRYIVSSFTEVPKVTSGLISSSLILGQTDTAITAPRSEISTTISTVTHDTVKEFIPSAIGVSTEQLLHSEDAWTEAAIVEEIQVPTIQQIRKVGEKSAPPIESVHQIVKVRACQTSKPLFNDFEVQTRIDTQRIESITSTIEEPSREVITSSEIKNVEFTITAGSEQVLHTEQPVLERAELVSVTTSWTETPRVLGEISSDWIADIADRGISAPEIAVESTVTSSQKTPEPRITQINVNTQTESEYISRGTVTMVVEEMMPPIRVVEAPRVQAAPLVEPRVSIRYCQTSTPLHIHYEGITTIEEARTRVSESKPRMHSIELQAQIAAESLEAITHANEEERRQLKGIGINTEDLKTYLDAWTEAFVVDEPQKLIVQEHTMEVKAELGPKRVTHSMETQTLFRGEMTILSVECPSIVSVSTASMTDCTIEQVQPTEIHRIRQLIPEFGTVTTTSEAPRLEEVGTSTDSMMTYLDTWTETTAIEEPSPKPRMHSMQVQAQIGTDVQETTTYTTSEKQHQLERISINTKDLITHSEAWTEALAMVEPEKLIYQVQTEEVKAQPVVKKRMDSREIQASMMSERIDTTTQVSELSKRMDVVNVETPVIEYRATAIMTKSMIEPTQQVVVHAFAPAKPLEIASTGLDIGQTDTQTDVHSEGLLTTVSSVVELPIRQSEVTIGAEVKYSDAQTTAEAEELKTLVSSWAEEVIIRTIPAPVVEAPPPLPMTPILTS</sequence>
<feature type="coiled-coil region" evidence="1">
    <location>
        <begin position="469"/>
        <end position="496"/>
    </location>
</feature>
<feature type="compositionally biased region" description="Polar residues" evidence="2">
    <location>
        <begin position="332"/>
        <end position="357"/>
    </location>
</feature>
<dbReference type="WBParaSite" id="HNAJ_0000193501-mRNA-1">
    <property type="protein sequence ID" value="HNAJ_0000193501-mRNA-1"/>
    <property type="gene ID" value="HNAJ_0000193501"/>
</dbReference>
<keyword evidence="4" id="KW-1185">Reference proteome</keyword>
<proteinExistence type="predicted"/>
<keyword evidence="1" id="KW-0175">Coiled coil</keyword>
<reference evidence="5" key="1">
    <citation type="submission" date="2017-02" db="UniProtKB">
        <authorList>
            <consortium name="WormBaseParasite"/>
        </authorList>
    </citation>
    <scope>IDENTIFICATION</scope>
</reference>
<dbReference type="STRING" id="102285.A0A0R3T4E9"/>
<feature type="region of interest" description="Disordered" evidence="2">
    <location>
        <begin position="619"/>
        <end position="678"/>
    </location>
</feature>
<evidence type="ECO:0000256" key="2">
    <source>
        <dbReference type="SAM" id="MobiDB-lite"/>
    </source>
</evidence>
<dbReference type="Proteomes" id="UP000278807">
    <property type="component" value="Unassembled WGS sequence"/>
</dbReference>
<evidence type="ECO:0000313" key="4">
    <source>
        <dbReference type="Proteomes" id="UP000278807"/>
    </source>
</evidence>
<evidence type="ECO:0000256" key="1">
    <source>
        <dbReference type="SAM" id="Coils"/>
    </source>
</evidence>
<name>A0A0R3T4E9_RODNA</name>
<gene>
    <name evidence="3" type="ORF">HNAJ_LOCUS1934</name>
</gene>
<reference evidence="3 4" key="2">
    <citation type="submission" date="2018-11" db="EMBL/GenBank/DDBJ databases">
        <authorList>
            <consortium name="Pathogen Informatics"/>
        </authorList>
    </citation>
    <scope>NUCLEOTIDE SEQUENCE [LARGE SCALE GENOMIC DNA]</scope>
</reference>
<organism evidence="5">
    <name type="scientific">Rodentolepis nana</name>
    <name type="common">Dwarf tapeworm</name>
    <name type="synonym">Hymenolepis nana</name>
    <dbReference type="NCBI Taxonomy" id="102285"/>
    <lineage>
        <taxon>Eukaryota</taxon>
        <taxon>Metazoa</taxon>
        <taxon>Spiralia</taxon>
        <taxon>Lophotrochozoa</taxon>
        <taxon>Platyhelminthes</taxon>
        <taxon>Cestoda</taxon>
        <taxon>Eucestoda</taxon>
        <taxon>Cyclophyllidea</taxon>
        <taxon>Hymenolepididae</taxon>
        <taxon>Rodentolepis</taxon>
    </lineage>
</organism>
<evidence type="ECO:0000313" key="5">
    <source>
        <dbReference type="WBParaSite" id="HNAJ_0000193501-mRNA-1"/>
    </source>
</evidence>
<dbReference type="EMBL" id="UZAE01000847">
    <property type="protein sequence ID" value="VDN97793.1"/>
    <property type="molecule type" value="Genomic_DNA"/>
</dbReference>